<dbReference type="PANTHER" id="PTHR24228:SF72">
    <property type="entry name" value="G-PROTEIN COUPLED RECEPTORS FAMILY 1 PROFILE DOMAIN-CONTAINING PROTEIN"/>
    <property type="match status" value="1"/>
</dbReference>
<feature type="transmembrane region" description="Helical" evidence="9">
    <location>
        <begin position="313"/>
        <end position="333"/>
    </location>
</feature>
<dbReference type="OrthoDB" id="10044919at2759"/>
<protein>
    <recommendedName>
        <fullName evidence="10">G-protein coupled receptors family 1 profile domain-containing protein</fullName>
    </recommendedName>
</protein>
<dbReference type="EnsemblMetazoa" id="XM_038221729.1">
    <property type="protein sequence ID" value="XP_038077657.1"/>
    <property type="gene ID" value="LOC119745405"/>
</dbReference>
<evidence type="ECO:0000256" key="3">
    <source>
        <dbReference type="ARBA" id="ARBA00022692"/>
    </source>
</evidence>
<evidence type="ECO:0000256" key="7">
    <source>
        <dbReference type="ARBA" id="ARBA00023170"/>
    </source>
</evidence>
<dbReference type="GO" id="GO:0005886">
    <property type="term" value="C:plasma membrane"/>
    <property type="evidence" value="ECO:0007669"/>
    <property type="project" value="UniProtKB-SubCell"/>
</dbReference>
<evidence type="ECO:0000256" key="5">
    <source>
        <dbReference type="ARBA" id="ARBA00023040"/>
    </source>
</evidence>
<dbReference type="InterPro" id="IPR017452">
    <property type="entry name" value="GPCR_Rhodpsn_7TM"/>
</dbReference>
<organism evidence="11 12">
    <name type="scientific">Patiria miniata</name>
    <name type="common">Bat star</name>
    <name type="synonym">Asterina miniata</name>
    <dbReference type="NCBI Taxonomy" id="46514"/>
    <lineage>
        <taxon>Eukaryota</taxon>
        <taxon>Metazoa</taxon>
        <taxon>Echinodermata</taxon>
        <taxon>Eleutherozoa</taxon>
        <taxon>Asterozoa</taxon>
        <taxon>Asteroidea</taxon>
        <taxon>Valvatacea</taxon>
        <taxon>Valvatida</taxon>
        <taxon>Asterinidae</taxon>
        <taxon>Patiria</taxon>
    </lineage>
</organism>
<dbReference type="PROSITE" id="PS50262">
    <property type="entry name" value="G_PROTEIN_RECEP_F1_2"/>
    <property type="match status" value="1"/>
</dbReference>
<comment type="subcellular location">
    <subcellularLocation>
        <location evidence="1">Cell membrane</location>
        <topology evidence="1">Multi-pass membrane protein</topology>
    </subcellularLocation>
</comment>
<evidence type="ECO:0000256" key="1">
    <source>
        <dbReference type="ARBA" id="ARBA00004651"/>
    </source>
</evidence>
<dbReference type="GO" id="GO:0004930">
    <property type="term" value="F:G protein-coupled receptor activity"/>
    <property type="evidence" value="ECO:0007669"/>
    <property type="project" value="UniProtKB-KW"/>
</dbReference>
<evidence type="ECO:0000256" key="4">
    <source>
        <dbReference type="ARBA" id="ARBA00022989"/>
    </source>
</evidence>
<feature type="transmembrane region" description="Helical" evidence="9">
    <location>
        <begin position="235"/>
        <end position="256"/>
    </location>
</feature>
<evidence type="ECO:0000256" key="6">
    <source>
        <dbReference type="ARBA" id="ARBA00023136"/>
    </source>
</evidence>
<feature type="transmembrane region" description="Helical" evidence="9">
    <location>
        <begin position="339"/>
        <end position="360"/>
    </location>
</feature>
<evidence type="ECO:0000256" key="2">
    <source>
        <dbReference type="ARBA" id="ARBA00022475"/>
    </source>
</evidence>
<dbReference type="PANTHER" id="PTHR24228">
    <property type="entry name" value="B2 BRADYKININ RECEPTOR/ANGIOTENSIN II RECEPTOR"/>
    <property type="match status" value="1"/>
</dbReference>
<feature type="domain" description="G-protein coupled receptors family 1 profile" evidence="10">
    <location>
        <begin position="79"/>
        <end position="358"/>
    </location>
</feature>
<evidence type="ECO:0000259" key="10">
    <source>
        <dbReference type="PROSITE" id="PS50262"/>
    </source>
</evidence>
<keyword evidence="3 9" id="KW-0812">Transmembrane</keyword>
<feature type="transmembrane region" description="Helical" evidence="9">
    <location>
        <begin position="99"/>
        <end position="119"/>
    </location>
</feature>
<keyword evidence="4 9" id="KW-1133">Transmembrane helix</keyword>
<evidence type="ECO:0000313" key="11">
    <source>
        <dbReference type="EnsemblMetazoa" id="XP_038077657.1"/>
    </source>
</evidence>
<keyword evidence="12" id="KW-1185">Reference proteome</keyword>
<evidence type="ECO:0000313" key="12">
    <source>
        <dbReference type="Proteomes" id="UP000887568"/>
    </source>
</evidence>
<dbReference type="OMA" id="WIILIWV"/>
<dbReference type="GeneID" id="119745405"/>
<dbReference type="Pfam" id="PF00001">
    <property type="entry name" value="7tm_1"/>
    <property type="match status" value="1"/>
</dbReference>
<dbReference type="PRINTS" id="PR00237">
    <property type="entry name" value="GPCRRHODOPSN"/>
</dbReference>
<keyword evidence="5" id="KW-0297">G-protein coupled receptor</keyword>
<keyword evidence="7" id="KW-0675">Receptor</keyword>
<reference evidence="11" key="1">
    <citation type="submission" date="2022-11" db="UniProtKB">
        <authorList>
            <consortium name="EnsemblMetazoa"/>
        </authorList>
    </citation>
    <scope>IDENTIFICATION</scope>
</reference>
<accession>A0A914BQ86</accession>
<dbReference type="RefSeq" id="XP_038077657.1">
    <property type="nucleotide sequence ID" value="XM_038221729.1"/>
</dbReference>
<dbReference type="AlphaFoldDB" id="A0A914BQ86"/>
<name>A0A914BQ86_PATMI</name>
<keyword evidence="2" id="KW-1003">Cell membrane</keyword>
<keyword evidence="6 9" id="KW-0472">Membrane</keyword>
<feature type="transmembrane region" description="Helical" evidence="9">
    <location>
        <begin position="139"/>
        <end position="161"/>
    </location>
</feature>
<sequence>MGTSDATMVFSNDTETAVSVESYSATDFSINTTTISGVENNTIMGVSTAGPVSKSLQTYEERVVVAVCWLLIALINIIGNTLVILAVVFSKKLRTSTNVFVISLSVADLLTGLAIPMSAVGLLSPGNTWPLSTEAPCYLAGMLLFVSSSASLFNLASIALNRLILIKRPMTLYRSLYTRRNLAINVAVLWLVAIATMVIPPLFGVGGFGYDEAHHTCSDLDTHPRAKTFERIQTFLSYPIPFIIIVSSYIMIFLHVRRHFQTQRSMRSAISDTTNASSSNGSSSFVVSDNATVLKTAQHNRIYRQQLEITKNLFMAVCAFFVCITPYCVALFIPNTDRYLLFLGVVFTCNSCVNPIIYASKHPQFKKVMRRMLQCRYSQIEEPSDALKALMACRKTV</sequence>
<feature type="transmembrane region" description="Helical" evidence="9">
    <location>
        <begin position="63"/>
        <end position="87"/>
    </location>
</feature>
<dbReference type="InterPro" id="IPR000276">
    <property type="entry name" value="GPCR_Rhodpsn"/>
</dbReference>
<keyword evidence="8" id="KW-0807">Transducer</keyword>
<dbReference type="SUPFAM" id="SSF81321">
    <property type="entry name" value="Family A G protein-coupled receptor-like"/>
    <property type="match status" value="1"/>
</dbReference>
<evidence type="ECO:0000256" key="8">
    <source>
        <dbReference type="ARBA" id="ARBA00023224"/>
    </source>
</evidence>
<dbReference type="Gene3D" id="1.20.1070.10">
    <property type="entry name" value="Rhodopsin 7-helix transmembrane proteins"/>
    <property type="match status" value="1"/>
</dbReference>
<proteinExistence type="predicted"/>
<dbReference type="Proteomes" id="UP000887568">
    <property type="component" value="Unplaced"/>
</dbReference>
<feature type="transmembrane region" description="Helical" evidence="9">
    <location>
        <begin position="182"/>
        <end position="203"/>
    </location>
</feature>
<dbReference type="CDD" id="cd00637">
    <property type="entry name" value="7tm_classA_rhodopsin-like"/>
    <property type="match status" value="1"/>
</dbReference>
<evidence type="ECO:0000256" key="9">
    <source>
        <dbReference type="SAM" id="Phobius"/>
    </source>
</evidence>